<keyword evidence="1" id="KW-0998">Cell outer membrane</keyword>
<feature type="chain" id="PRO_5026663863" evidence="2">
    <location>
        <begin position="24"/>
        <end position="1056"/>
    </location>
</feature>
<feature type="signal peptide" evidence="2">
    <location>
        <begin position="1"/>
        <end position="23"/>
    </location>
</feature>
<keyword evidence="1" id="KW-1134">Transmembrane beta strand</keyword>
<accession>A0A6N2W478</accession>
<feature type="domain" description="TonB-dependent receptor plug" evidence="3">
    <location>
        <begin position="132"/>
        <end position="242"/>
    </location>
</feature>
<dbReference type="SUPFAM" id="SSF49464">
    <property type="entry name" value="Carboxypeptidase regulatory domain-like"/>
    <property type="match status" value="1"/>
</dbReference>
<dbReference type="Pfam" id="PF13715">
    <property type="entry name" value="CarbopepD_reg_2"/>
    <property type="match status" value="1"/>
</dbReference>
<name>A0A6N2W478_9BACE</name>
<keyword evidence="1" id="KW-0472">Membrane</keyword>
<gene>
    <name evidence="4" type="ORF">BCLFYP20_03517</name>
</gene>
<comment type="similarity">
    <text evidence="1">Belongs to the TonB-dependent receptor family.</text>
</comment>
<dbReference type="InterPro" id="IPR008969">
    <property type="entry name" value="CarboxyPept-like_regulatory"/>
</dbReference>
<evidence type="ECO:0000256" key="1">
    <source>
        <dbReference type="PROSITE-ProRule" id="PRU01360"/>
    </source>
</evidence>
<dbReference type="NCBIfam" id="TIGR04056">
    <property type="entry name" value="OMP_RagA_SusC"/>
    <property type="match status" value="1"/>
</dbReference>
<organism evidence="4">
    <name type="scientific">Bacteroides caccae</name>
    <dbReference type="NCBI Taxonomy" id="47678"/>
    <lineage>
        <taxon>Bacteria</taxon>
        <taxon>Pseudomonadati</taxon>
        <taxon>Bacteroidota</taxon>
        <taxon>Bacteroidia</taxon>
        <taxon>Bacteroidales</taxon>
        <taxon>Bacteroidaceae</taxon>
        <taxon>Bacteroides</taxon>
    </lineage>
</organism>
<keyword evidence="4" id="KW-0675">Receptor</keyword>
<protein>
    <submittedName>
        <fullName evidence="4">TonB dependent receptor</fullName>
    </submittedName>
</protein>
<evidence type="ECO:0000256" key="2">
    <source>
        <dbReference type="SAM" id="SignalP"/>
    </source>
</evidence>
<dbReference type="Pfam" id="PF07715">
    <property type="entry name" value="Plug"/>
    <property type="match status" value="1"/>
</dbReference>
<dbReference type="Gene3D" id="2.60.40.1120">
    <property type="entry name" value="Carboxypeptidase-like, regulatory domain"/>
    <property type="match status" value="1"/>
</dbReference>
<dbReference type="NCBIfam" id="TIGR04057">
    <property type="entry name" value="SusC_RagA_signa"/>
    <property type="match status" value="1"/>
</dbReference>
<dbReference type="InterPro" id="IPR018247">
    <property type="entry name" value="EF_Hand_1_Ca_BS"/>
</dbReference>
<dbReference type="AlphaFoldDB" id="A0A6N2W478"/>
<dbReference type="InterPro" id="IPR012910">
    <property type="entry name" value="Plug_dom"/>
</dbReference>
<dbReference type="Gene3D" id="2.170.130.10">
    <property type="entry name" value="TonB-dependent receptor, plug domain"/>
    <property type="match status" value="1"/>
</dbReference>
<comment type="subcellular location">
    <subcellularLocation>
        <location evidence="1">Cell outer membrane</location>
        <topology evidence="1">Multi-pass membrane protein</topology>
    </subcellularLocation>
</comment>
<proteinExistence type="inferred from homology"/>
<dbReference type="InterPro" id="IPR023997">
    <property type="entry name" value="TonB-dep_OMP_SusC/RagA_CS"/>
</dbReference>
<dbReference type="FunFam" id="2.170.130.10:FF:000003">
    <property type="entry name" value="SusC/RagA family TonB-linked outer membrane protein"/>
    <property type="match status" value="1"/>
</dbReference>
<keyword evidence="1" id="KW-0813">Transport</keyword>
<evidence type="ECO:0000313" key="4">
    <source>
        <dbReference type="EMBL" id="VYT36657.1"/>
    </source>
</evidence>
<dbReference type="EMBL" id="CACRTB010000035">
    <property type="protein sequence ID" value="VYT36657.1"/>
    <property type="molecule type" value="Genomic_DNA"/>
</dbReference>
<keyword evidence="1" id="KW-0812">Transmembrane</keyword>
<dbReference type="PROSITE" id="PS52016">
    <property type="entry name" value="TONB_DEPENDENT_REC_3"/>
    <property type="match status" value="1"/>
</dbReference>
<dbReference type="InterPro" id="IPR039426">
    <property type="entry name" value="TonB-dep_rcpt-like"/>
</dbReference>
<dbReference type="RefSeq" id="WP_229030934.1">
    <property type="nucleotide sequence ID" value="NZ_CACRTB010000035.1"/>
</dbReference>
<sequence>MKKKYSLFTLLVGTCLCSLSAYAVPTDIATPITQEINQKSKKQIKGTVLDENEEPVIGATVVVIGVAGGGITDMDGKFTLSAFPNQELEVSYLGYQNARIKVTDKSTYVIRMKPKIDELEEVTVVAFAKQKKESVIASVSTIKPAELKVPSSNLTTALAGRMSGIISYQTSGEPGKDNAQFFVRGVTTFEGETRANPLILIDGIEMGTDDLARLQTDDIASFSVMKDATAAALYGSRGANGVILVSTKQGSEGKAKVSIRYELAMSRPTRTVDLADPITYMKLHNEAVRTRDPLGALPYSEEKIASTAAGLNPQVYPAIDWKEMLFKDQAINHRFNFNISGGGKVARYYLSGSYSKDSGLLQVNGKNSFNNNISLQRMIMRATVNINMTKSTEVVVRMYGTFDDYTGPLKDGSKFYEMVMNTNPVMFQPVYQPDERYKNAPNILFGNAGTNADYTNPYAELVKGYKDYSATTIVAQVELKQNLEFITKGLNARVLANTNRYSYFDVSRQYVPFFYRLDSYDKFTNTYQLSALNEDKGSEALQYTEGPKTINTSYYLEAAVDYNRVFNEKHTVTGLLVGTMREYKEANAGSLLLSLPHRNIGLAGRATYSYDSRYFGELNFGYNGSERFAKKNRWGFFPSIGAGYIISNEHFYPESWKKVMNKLKLKATYGLVGNDAIGNTKDRFFYLSNVNVADAGKNIAFGTDLSYSHPGGGVSFVRYPNEDISWETAYKTDFGVEIGLFDKVEIIADYFSERRKNILMTRAHVPSFIGLQTNPSANVGEAKSHGFEASVDYNHSFSNGMWLMVRGNFTYATSEYSKYEEPDYSDAPWRRREGNSLAQTWGYVAERLFVDEADVANSPVQSFDNQKAMAGDIKYKDINGDGQITETDMVPIGYPTSPEIIYGFGFSAGYKGFDLSCFFQGSARSSFWIDPENTAPFIGNQRTLLKAYADDHWSEENRNLYALWPRLSATKRTNNYQKSTWFMRDGSFLRLKSVEMGYTIPEKITKKAHISMLRFYLSGTNLLTFSKFKLWDVEMGGKGLGYPVQMVINAGVQLNF</sequence>
<dbReference type="PROSITE" id="PS00018">
    <property type="entry name" value="EF_HAND_1"/>
    <property type="match status" value="1"/>
</dbReference>
<keyword evidence="2" id="KW-0732">Signal</keyword>
<dbReference type="SUPFAM" id="SSF56935">
    <property type="entry name" value="Porins"/>
    <property type="match status" value="1"/>
</dbReference>
<dbReference type="InterPro" id="IPR023996">
    <property type="entry name" value="TonB-dep_OMP_SusC/RagA"/>
</dbReference>
<dbReference type="GO" id="GO:0009279">
    <property type="term" value="C:cell outer membrane"/>
    <property type="evidence" value="ECO:0007669"/>
    <property type="project" value="UniProtKB-SubCell"/>
</dbReference>
<evidence type="ECO:0000259" key="3">
    <source>
        <dbReference type="Pfam" id="PF07715"/>
    </source>
</evidence>
<dbReference type="InterPro" id="IPR037066">
    <property type="entry name" value="Plug_dom_sf"/>
</dbReference>
<reference evidence="4" key="1">
    <citation type="submission" date="2019-11" db="EMBL/GenBank/DDBJ databases">
        <authorList>
            <person name="Feng L."/>
        </authorList>
    </citation>
    <scope>NUCLEOTIDE SEQUENCE</scope>
    <source>
        <strain evidence="4">BcaccaeLFYP20</strain>
    </source>
</reference>